<organism evidence="1 2">
    <name type="scientific">Pristionchus fissidentatus</name>
    <dbReference type="NCBI Taxonomy" id="1538716"/>
    <lineage>
        <taxon>Eukaryota</taxon>
        <taxon>Metazoa</taxon>
        <taxon>Ecdysozoa</taxon>
        <taxon>Nematoda</taxon>
        <taxon>Chromadorea</taxon>
        <taxon>Rhabditida</taxon>
        <taxon>Rhabditina</taxon>
        <taxon>Diplogasteromorpha</taxon>
        <taxon>Diplogasteroidea</taxon>
        <taxon>Neodiplogasteridae</taxon>
        <taxon>Pristionchus</taxon>
    </lineage>
</organism>
<accession>A0AAV5VNA8</accession>
<dbReference type="AlphaFoldDB" id="A0AAV5VNA8"/>
<keyword evidence="2" id="KW-1185">Reference proteome</keyword>
<sequence length="87" mass="9673">IKGYFASHLLNIVINNKVRSVDLCVGTVKIDNLGDFFISLSRYVEELSLQQKRVPSITDGSIFMFASMESDWSSIIGNMSGGKLKKN</sequence>
<evidence type="ECO:0000313" key="1">
    <source>
        <dbReference type="EMBL" id="GMT19778.1"/>
    </source>
</evidence>
<dbReference type="EMBL" id="BTSY01000003">
    <property type="protein sequence ID" value="GMT19778.1"/>
    <property type="molecule type" value="Genomic_DNA"/>
</dbReference>
<gene>
    <name evidence="1" type="ORF">PFISCL1PPCAC_11075</name>
</gene>
<evidence type="ECO:0000313" key="2">
    <source>
        <dbReference type="Proteomes" id="UP001432322"/>
    </source>
</evidence>
<proteinExistence type="predicted"/>
<comment type="caution">
    <text evidence="1">The sequence shown here is derived from an EMBL/GenBank/DDBJ whole genome shotgun (WGS) entry which is preliminary data.</text>
</comment>
<feature type="non-terminal residue" evidence="1">
    <location>
        <position position="1"/>
    </location>
</feature>
<dbReference type="Proteomes" id="UP001432322">
    <property type="component" value="Unassembled WGS sequence"/>
</dbReference>
<protein>
    <submittedName>
        <fullName evidence="1">Uncharacterized protein</fullName>
    </submittedName>
</protein>
<name>A0AAV5VNA8_9BILA</name>
<reference evidence="1" key="1">
    <citation type="submission" date="2023-10" db="EMBL/GenBank/DDBJ databases">
        <title>Genome assembly of Pristionchus species.</title>
        <authorList>
            <person name="Yoshida K."/>
            <person name="Sommer R.J."/>
        </authorList>
    </citation>
    <scope>NUCLEOTIDE SEQUENCE</scope>
    <source>
        <strain evidence="1">RS5133</strain>
    </source>
</reference>